<proteinExistence type="inferred from homology"/>
<evidence type="ECO:0000313" key="4">
    <source>
        <dbReference type="EMBL" id="MDG0793788.1"/>
    </source>
</evidence>
<evidence type="ECO:0000259" key="3">
    <source>
        <dbReference type="Pfam" id="PF17853"/>
    </source>
</evidence>
<keyword evidence="5" id="KW-1185">Reference proteome</keyword>
<name>A0A9X4QPD6_9BACL</name>
<dbReference type="Gene3D" id="1.10.10.2840">
    <property type="entry name" value="PucR C-terminal helix-turn-helix domain"/>
    <property type="match status" value="1"/>
</dbReference>
<evidence type="ECO:0000313" key="5">
    <source>
        <dbReference type="Proteomes" id="UP001153387"/>
    </source>
</evidence>
<accession>A0A9X4QPD6</accession>
<dbReference type="PANTHER" id="PTHR33744">
    <property type="entry name" value="CARBOHYDRATE DIACID REGULATOR"/>
    <property type="match status" value="1"/>
</dbReference>
<feature type="domain" description="PucR C-terminal helix-turn-helix" evidence="2">
    <location>
        <begin position="357"/>
        <end position="413"/>
    </location>
</feature>
<sequence>MDKEMDKEVDKEVEKEPFERSFDSLEALADAISEHLQCSVTIEDASHKLIAYSSHDGETDPARISTIIGKRVPEKVVQALWREGAIPKLMKSEAPLKIASIDEIGLGDRVAVAIRKESQVLGYIWLVAAENGLQPDYVSEELAKAAKAAKTKLLQLHLSHRKAEIGQQEFFRQLLSGDLKTDSEVRRRAEAQGLTLPPVFCVGILPFFVEIADRQQQQIQYLITTALQKRIVLHAIDRDRLIVLEAVPARLTPADTPSALTLLADQLTQRFDCATLPGGCGAVYDDYARVTASCEEALSVIRLRESFPDALKTVQRYAELGFYRLLPDLRRHRQEHFYENECLQRLGAYDAEHNGDLLRTLEVYLDHDSNMKESAEALHVHENTLSYRLKRIAQIGGIDLSRMDQKGHLLLGIQVQAASLKTTNPLSPILFFRQTVPGRAPLYCS</sequence>
<gene>
    <name evidence="4" type="ORF">OMP38_25410</name>
</gene>
<feature type="domain" description="CdaR GGDEF-like" evidence="3">
    <location>
        <begin position="177"/>
        <end position="303"/>
    </location>
</feature>
<dbReference type="InterPro" id="IPR025736">
    <property type="entry name" value="PucR_C-HTH_dom"/>
</dbReference>
<dbReference type="InterPro" id="IPR051448">
    <property type="entry name" value="CdaR-like_regulators"/>
</dbReference>
<evidence type="ECO:0000259" key="2">
    <source>
        <dbReference type="Pfam" id="PF13556"/>
    </source>
</evidence>
<dbReference type="EMBL" id="JAPDHZ010000004">
    <property type="protein sequence ID" value="MDG0793788.1"/>
    <property type="molecule type" value="Genomic_DNA"/>
</dbReference>
<reference evidence="4 5" key="1">
    <citation type="submission" date="2022-10" db="EMBL/GenBank/DDBJ databases">
        <title>Comparative genomic analysis of Cohnella hashimotonis sp. nov., isolated from the International Space Station.</title>
        <authorList>
            <person name="Simpson A."/>
            <person name="Venkateswaran K."/>
        </authorList>
    </citation>
    <scope>NUCLEOTIDE SEQUENCE [LARGE SCALE GENOMIC DNA]</scope>
    <source>
        <strain evidence="4 5">DSM 18997</strain>
    </source>
</reference>
<dbReference type="InterPro" id="IPR041522">
    <property type="entry name" value="CdaR_GGDEF"/>
</dbReference>
<evidence type="ECO:0000256" key="1">
    <source>
        <dbReference type="ARBA" id="ARBA00006754"/>
    </source>
</evidence>
<dbReference type="Pfam" id="PF17853">
    <property type="entry name" value="GGDEF_2"/>
    <property type="match status" value="1"/>
</dbReference>
<organism evidence="4 5">
    <name type="scientific">Cohnella ginsengisoli</name>
    <dbReference type="NCBI Taxonomy" id="425004"/>
    <lineage>
        <taxon>Bacteria</taxon>
        <taxon>Bacillati</taxon>
        <taxon>Bacillota</taxon>
        <taxon>Bacilli</taxon>
        <taxon>Bacillales</taxon>
        <taxon>Paenibacillaceae</taxon>
        <taxon>Cohnella</taxon>
    </lineage>
</organism>
<protein>
    <submittedName>
        <fullName evidence="4">Helix-turn-helix domain-containing protein</fullName>
    </submittedName>
</protein>
<dbReference type="Pfam" id="PF13556">
    <property type="entry name" value="HTH_30"/>
    <property type="match status" value="1"/>
</dbReference>
<dbReference type="RefSeq" id="WP_277567516.1">
    <property type="nucleotide sequence ID" value="NZ_JAPDHZ010000004.1"/>
</dbReference>
<comment type="caution">
    <text evidence="4">The sequence shown here is derived from an EMBL/GenBank/DDBJ whole genome shotgun (WGS) entry which is preliminary data.</text>
</comment>
<dbReference type="AlphaFoldDB" id="A0A9X4QPD6"/>
<dbReference type="InterPro" id="IPR042070">
    <property type="entry name" value="PucR_C-HTH_sf"/>
</dbReference>
<dbReference type="PANTHER" id="PTHR33744:SF1">
    <property type="entry name" value="DNA-BINDING TRANSCRIPTIONAL ACTIVATOR ADER"/>
    <property type="match status" value="1"/>
</dbReference>
<comment type="similarity">
    <text evidence="1">Belongs to the CdaR family.</text>
</comment>
<dbReference type="Proteomes" id="UP001153387">
    <property type="component" value="Unassembled WGS sequence"/>
</dbReference>